<keyword evidence="7" id="KW-1185">Reference proteome</keyword>
<dbReference type="EMBL" id="SRJD01000002">
    <property type="protein sequence ID" value="TGA99860.1"/>
    <property type="molecule type" value="Genomic_DNA"/>
</dbReference>
<dbReference type="Proteomes" id="UP000298347">
    <property type="component" value="Unassembled WGS sequence"/>
</dbReference>
<evidence type="ECO:0000259" key="5">
    <source>
        <dbReference type="PROSITE" id="PS50931"/>
    </source>
</evidence>
<protein>
    <submittedName>
        <fullName evidence="6">LysR family transcriptional regulator</fullName>
    </submittedName>
</protein>
<keyword evidence="2" id="KW-0805">Transcription regulation</keyword>
<dbReference type="GO" id="GO:0005829">
    <property type="term" value="C:cytosol"/>
    <property type="evidence" value="ECO:0007669"/>
    <property type="project" value="TreeGrafter"/>
</dbReference>
<name>A0A4Z0GR89_9BACL</name>
<dbReference type="GO" id="GO:0003677">
    <property type="term" value="F:DNA binding"/>
    <property type="evidence" value="ECO:0007669"/>
    <property type="project" value="UniProtKB-KW"/>
</dbReference>
<dbReference type="FunFam" id="1.10.10.10:FF:000001">
    <property type="entry name" value="LysR family transcriptional regulator"/>
    <property type="match status" value="1"/>
</dbReference>
<dbReference type="Pfam" id="PF00126">
    <property type="entry name" value="HTH_1"/>
    <property type="match status" value="1"/>
</dbReference>
<evidence type="ECO:0000256" key="4">
    <source>
        <dbReference type="ARBA" id="ARBA00023163"/>
    </source>
</evidence>
<dbReference type="InterPro" id="IPR036388">
    <property type="entry name" value="WH-like_DNA-bd_sf"/>
</dbReference>
<keyword evidence="4" id="KW-0804">Transcription</keyword>
<accession>A0A4Z0GR89</accession>
<sequence>MNFEQLEILTILAQERQFSRAANRLHMTTSAVSQAVSKLEEELGMTLFQRSRKNTFPTTDGQYIIRIAHMILEKRQEIYDYTSDRHHLSGLKIKIGAIPGIIDHLIHSLERLQHEFPMIEIEMIELNTQDLIKTLREEKLDFALLGFSDSLPNYHLPYDLTKLTDGAYYFAVNQQSPLANYKQLTYAQVVQCPFALYQDSYISNYVSHIENKTHQSVRVLFKTNNMNAIIKSVNHNMAITFGPYYTLFNSFYDRLQRVKVIPIEKDPEVLTTYLWFICSRDPTLASLSQTLLTLVRQELRISH</sequence>
<evidence type="ECO:0000256" key="1">
    <source>
        <dbReference type="ARBA" id="ARBA00009437"/>
    </source>
</evidence>
<dbReference type="CDD" id="cd05466">
    <property type="entry name" value="PBP2_LTTR_substrate"/>
    <property type="match status" value="1"/>
</dbReference>
<proteinExistence type="inferred from homology"/>
<dbReference type="PROSITE" id="PS50931">
    <property type="entry name" value="HTH_LYSR"/>
    <property type="match status" value="1"/>
</dbReference>
<dbReference type="InterPro" id="IPR000847">
    <property type="entry name" value="LysR_HTH_N"/>
</dbReference>
<comment type="similarity">
    <text evidence="1">Belongs to the LysR transcriptional regulatory family.</text>
</comment>
<feature type="domain" description="HTH lysR-type" evidence="5">
    <location>
        <begin position="1"/>
        <end position="58"/>
    </location>
</feature>
<evidence type="ECO:0000313" key="6">
    <source>
        <dbReference type="EMBL" id="TGA99860.1"/>
    </source>
</evidence>
<dbReference type="Gene3D" id="3.40.190.290">
    <property type="match status" value="1"/>
</dbReference>
<dbReference type="InterPro" id="IPR050950">
    <property type="entry name" value="HTH-type_LysR_regulators"/>
</dbReference>
<dbReference type="Gene3D" id="1.10.10.10">
    <property type="entry name" value="Winged helix-like DNA-binding domain superfamily/Winged helix DNA-binding domain"/>
    <property type="match status" value="1"/>
</dbReference>
<evidence type="ECO:0000256" key="2">
    <source>
        <dbReference type="ARBA" id="ARBA00023015"/>
    </source>
</evidence>
<dbReference type="InterPro" id="IPR005119">
    <property type="entry name" value="LysR_subst-bd"/>
</dbReference>
<dbReference type="SUPFAM" id="SSF46785">
    <property type="entry name" value="Winged helix' DNA-binding domain"/>
    <property type="match status" value="1"/>
</dbReference>
<organism evidence="6 7">
    <name type="scientific">Sporolactobacillus shoreae</name>
    <dbReference type="NCBI Taxonomy" id="1465501"/>
    <lineage>
        <taxon>Bacteria</taxon>
        <taxon>Bacillati</taxon>
        <taxon>Bacillota</taxon>
        <taxon>Bacilli</taxon>
        <taxon>Bacillales</taxon>
        <taxon>Sporolactobacillaceae</taxon>
        <taxon>Sporolactobacillus</taxon>
    </lineage>
</organism>
<dbReference type="SUPFAM" id="SSF53850">
    <property type="entry name" value="Periplasmic binding protein-like II"/>
    <property type="match status" value="1"/>
</dbReference>
<reference evidence="6 7" key="1">
    <citation type="journal article" date="2015" name="Int. J. Syst. Evol. Microbiol.">
        <title>Sporolactobacillus shoreae sp. nov. and Sporolactobacillus spathodeae sp. nov., two spore-forming lactic acid bacteria isolated from tree barks in Thailand.</title>
        <authorList>
            <person name="Thamacharoensuk T."/>
            <person name="Kitahara M."/>
            <person name="Ohkuma M."/>
            <person name="Thongchul N."/>
            <person name="Tanasupawat S."/>
        </authorList>
    </citation>
    <scope>NUCLEOTIDE SEQUENCE [LARGE SCALE GENOMIC DNA]</scope>
    <source>
        <strain evidence="6 7">BK92</strain>
    </source>
</reference>
<dbReference type="PRINTS" id="PR00039">
    <property type="entry name" value="HTHLYSR"/>
</dbReference>
<dbReference type="PANTHER" id="PTHR30419">
    <property type="entry name" value="HTH-TYPE TRANSCRIPTIONAL REGULATOR YBHD"/>
    <property type="match status" value="1"/>
</dbReference>
<dbReference type="Pfam" id="PF03466">
    <property type="entry name" value="LysR_substrate"/>
    <property type="match status" value="1"/>
</dbReference>
<dbReference type="RefSeq" id="WP_135347255.1">
    <property type="nucleotide sequence ID" value="NZ_SRJD01000002.1"/>
</dbReference>
<dbReference type="AlphaFoldDB" id="A0A4Z0GR89"/>
<gene>
    <name evidence="6" type="ORF">E4665_02625</name>
</gene>
<dbReference type="OrthoDB" id="9803735at2"/>
<dbReference type="GO" id="GO:0003700">
    <property type="term" value="F:DNA-binding transcription factor activity"/>
    <property type="evidence" value="ECO:0007669"/>
    <property type="project" value="InterPro"/>
</dbReference>
<dbReference type="InterPro" id="IPR036390">
    <property type="entry name" value="WH_DNA-bd_sf"/>
</dbReference>
<keyword evidence="3" id="KW-0238">DNA-binding</keyword>
<evidence type="ECO:0000313" key="7">
    <source>
        <dbReference type="Proteomes" id="UP000298347"/>
    </source>
</evidence>
<comment type="caution">
    <text evidence="6">The sequence shown here is derived from an EMBL/GenBank/DDBJ whole genome shotgun (WGS) entry which is preliminary data.</text>
</comment>
<evidence type="ECO:0000256" key="3">
    <source>
        <dbReference type="ARBA" id="ARBA00023125"/>
    </source>
</evidence>